<reference evidence="2 3" key="1">
    <citation type="submission" date="2020-06" db="EMBL/GenBank/DDBJ databases">
        <title>The yeast mating-type switching endonuclease HO is a domesticated member of an unorthodox homing genetic element family.</title>
        <authorList>
            <person name="Coughlan A.Y."/>
            <person name="Lombardi L."/>
            <person name="Braun-Galleani S."/>
            <person name="Martos A.R."/>
            <person name="Galeote V."/>
            <person name="Bigey F."/>
            <person name="Dequin S."/>
            <person name="Byrne K.P."/>
            <person name="Wolfe K.H."/>
        </authorList>
    </citation>
    <scope>NUCLEOTIDE SEQUENCE [LARGE SCALE GENOMIC DNA]</scope>
    <source>
        <strain evidence="2 3">CBS764</strain>
    </source>
</reference>
<dbReference type="OrthoDB" id="4081967at2759"/>
<dbReference type="EMBL" id="CP059253">
    <property type="protein sequence ID" value="QLL34906.1"/>
    <property type="molecule type" value="Genomic_DNA"/>
</dbReference>
<dbReference type="RefSeq" id="XP_037141580.1">
    <property type="nucleotide sequence ID" value="XM_037285684.1"/>
</dbReference>
<feature type="compositionally biased region" description="Polar residues" evidence="1">
    <location>
        <begin position="32"/>
        <end position="68"/>
    </location>
</feature>
<feature type="region of interest" description="Disordered" evidence="1">
    <location>
        <begin position="1"/>
        <end position="139"/>
    </location>
</feature>
<name>A0A7G3ZN20_9SACH</name>
<accession>A0A7G3ZN20</accession>
<keyword evidence="3" id="KW-1185">Reference proteome</keyword>
<organism evidence="2 3">
    <name type="scientific">Torulaspora globosa</name>
    <dbReference type="NCBI Taxonomy" id="48254"/>
    <lineage>
        <taxon>Eukaryota</taxon>
        <taxon>Fungi</taxon>
        <taxon>Dikarya</taxon>
        <taxon>Ascomycota</taxon>
        <taxon>Saccharomycotina</taxon>
        <taxon>Saccharomycetes</taxon>
        <taxon>Saccharomycetales</taxon>
        <taxon>Saccharomycetaceae</taxon>
        <taxon>Torulaspora</taxon>
    </lineage>
</organism>
<feature type="compositionally biased region" description="Basic and acidic residues" evidence="1">
    <location>
        <begin position="85"/>
        <end position="95"/>
    </location>
</feature>
<protein>
    <submittedName>
        <fullName evidence="2">Uncharacterized protein</fullName>
    </submittedName>
</protein>
<dbReference type="Pfam" id="PF17235">
    <property type="entry name" value="STD1"/>
    <property type="match status" value="1"/>
</dbReference>
<dbReference type="Proteomes" id="UP000515788">
    <property type="component" value="Chromosome 8"/>
</dbReference>
<evidence type="ECO:0000256" key="1">
    <source>
        <dbReference type="SAM" id="MobiDB-lite"/>
    </source>
</evidence>
<feature type="compositionally biased region" description="Polar residues" evidence="1">
    <location>
        <begin position="9"/>
        <end position="23"/>
    </location>
</feature>
<dbReference type="KEGG" id="tgb:HG536_0H02810"/>
<feature type="compositionally biased region" description="Basic and acidic residues" evidence="1">
    <location>
        <begin position="108"/>
        <end position="121"/>
    </location>
</feature>
<dbReference type="GeneID" id="59328172"/>
<sequence length="455" mass="51340">MFVSPPPASTTGRGLSKRQGGTSNHRHKANSGFLQSIPEGSSAVSYAPSMGSSQSLEGSLYQTDSQPQIPMKKDTANFVNAPPEYADRARDEIRKRLLPSGNRTHRYSRADSEVSSRRSSDNRSVFSYNTSSDQSSIFSQPSTVFTHSTVDSSPFLPPPKIVTHVSLQDALPKTFYDMYAPEILMSDPSNILCNGRPKFTERALLDWELNDIRSLLIVEKCRPEWGNQLPEIVTDAPNLPHFRFQLLPLNSSDAFIIETLVSSDLYMEANLDDQFKLTSARYTVAAARKRHEQMTGRVEPIMELSKPEWRNIVENYLLNIAVEAQCRFDFKHRCSEYKKFKFQQSNLKRPHMPPPKLIPNTDRGNFMENSDRSANGSSLLKKALLKNLQLKSFNKNNAGDTNSNINDNNARSAGSIHQNEGKISLTKEEKAMLWSQCQAQVYQRLGLDWQPDKVS</sequence>
<gene>
    <name evidence="2" type="ORF">HG536_0H02810</name>
</gene>
<evidence type="ECO:0000313" key="3">
    <source>
        <dbReference type="Proteomes" id="UP000515788"/>
    </source>
</evidence>
<dbReference type="AlphaFoldDB" id="A0A7G3ZN20"/>
<evidence type="ECO:0000313" key="2">
    <source>
        <dbReference type="EMBL" id="QLL34906.1"/>
    </source>
</evidence>
<feature type="region of interest" description="Disordered" evidence="1">
    <location>
        <begin position="395"/>
        <end position="418"/>
    </location>
</feature>
<feature type="compositionally biased region" description="Low complexity" evidence="1">
    <location>
        <begin position="122"/>
        <end position="139"/>
    </location>
</feature>
<dbReference type="InterPro" id="IPR035189">
    <property type="entry name" value="Std1/Mth1"/>
</dbReference>
<feature type="region of interest" description="Disordered" evidence="1">
    <location>
        <begin position="345"/>
        <end position="374"/>
    </location>
</feature>
<proteinExistence type="predicted"/>